<dbReference type="OrthoDB" id="5416097at2759"/>
<evidence type="ECO:0000313" key="3">
    <source>
        <dbReference type="Proteomes" id="UP000191408"/>
    </source>
</evidence>
<reference evidence="3" key="1">
    <citation type="journal article" date="2017" name="Nat. Microbiol.">
        <title>Global analysis of biosynthetic gene clusters reveals vast potential of secondary metabolite production in Penicillium species.</title>
        <authorList>
            <person name="Nielsen J.C."/>
            <person name="Grijseels S."/>
            <person name="Prigent S."/>
            <person name="Ji B."/>
            <person name="Dainat J."/>
            <person name="Nielsen K.F."/>
            <person name="Frisvad J.C."/>
            <person name="Workman M."/>
            <person name="Nielsen J."/>
        </authorList>
    </citation>
    <scope>NUCLEOTIDE SEQUENCE [LARGE SCALE GENOMIC DNA]</scope>
    <source>
        <strain evidence="3">IBT 4502</strain>
    </source>
</reference>
<accession>A0A1V6N5C6</accession>
<dbReference type="AlphaFoldDB" id="A0A1V6N5C6"/>
<protein>
    <recommendedName>
        <fullName evidence="4">HNH nuclease domain-containing protein</fullName>
    </recommendedName>
</protein>
<organism evidence="2 3">
    <name type="scientific">Penicillium polonicum</name>
    <dbReference type="NCBI Taxonomy" id="60169"/>
    <lineage>
        <taxon>Eukaryota</taxon>
        <taxon>Fungi</taxon>
        <taxon>Dikarya</taxon>
        <taxon>Ascomycota</taxon>
        <taxon>Pezizomycotina</taxon>
        <taxon>Eurotiomycetes</taxon>
        <taxon>Eurotiomycetidae</taxon>
        <taxon>Eurotiales</taxon>
        <taxon>Aspergillaceae</taxon>
        <taxon>Penicillium</taxon>
    </lineage>
</organism>
<feature type="compositionally biased region" description="Acidic residues" evidence="1">
    <location>
        <begin position="331"/>
        <end position="341"/>
    </location>
</feature>
<evidence type="ECO:0000313" key="2">
    <source>
        <dbReference type="EMBL" id="OQD59920.1"/>
    </source>
</evidence>
<dbReference type="EMBL" id="MDYM01000047">
    <property type="protein sequence ID" value="OQD59920.1"/>
    <property type="molecule type" value="Genomic_DNA"/>
</dbReference>
<comment type="caution">
    <text evidence="2">The sequence shown here is derived from an EMBL/GenBank/DDBJ whole genome shotgun (WGS) entry which is preliminary data.</text>
</comment>
<keyword evidence="3" id="KW-1185">Reference proteome</keyword>
<dbReference type="Proteomes" id="UP000191408">
    <property type="component" value="Unassembled WGS sequence"/>
</dbReference>
<gene>
    <name evidence="2" type="ORF">PENPOL_c048G00160</name>
</gene>
<sequence length="347" mass="39873">MEVNYDDRHIFSEFEDPERKRLIAKIHSLHSEVAQVPRAILYPLWFADMKILQKLAAAGEEGNAIHDMLGDWGCPGRSNNFEGAEGIGRHYDGLDDDNQPSATANVKLQARQRDSFKCKLTGGGPIINRTAYIIPSSLQNQEDGLLKKKKVWMFLESFWDKERVSKWKELLLRDSMINVYQVFNLISLDIAVNRLWAFGVVALRPISVNQDQTEMQVAFHWLPLQKRLGDIKQKDKVSILQNPFQDLQYRPVETPGDNLYVIARLEDTTTPTLVSSGHIFTVKTDDKYERPLPSFDLLELRWHLSRIAAFQGTGDNEDGYYDYEYKFDPESGGESDPDSDYEMTQSF</sequence>
<proteinExistence type="predicted"/>
<evidence type="ECO:0008006" key="4">
    <source>
        <dbReference type="Google" id="ProtNLM"/>
    </source>
</evidence>
<evidence type="ECO:0000256" key="1">
    <source>
        <dbReference type="SAM" id="MobiDB-lite"/>
    </source>
</evidence>
<feature type="region of interest" description="Disordered" evidence="1">
    <location>
        <begin position="321"/>
        <end position="347"/>
    </location>
</feature>
<name>A0A1V6N5C6_PENPO</name>